<dbReference type="InterPro" id="IPR021436">
    <property type="entry name" value="DUF3085"/>
</dbReference>
<dbReference type="Pfam" id="PF11284">
    <property type="entry name" value="DUF3085"/>
    <property type="match status" value="1"/>
</dbReference>
<dbReference type="Proteomes" id="UP001595816">
    <property type="component" value="Unassembled WGS sequence"/>
</dbReference>
<accession>A0ABV8LJN3</accession>
<keyword evidence="2" id="KW-1185">Reference proteome</keyword>
<reference evidence="2" key="1">
    <citation type="journal article" date="2019" name="Int. J. Syst. Evol. Microbiol.">
        <title>The Global Catalogue of Microorganisms (GCM) 10K type strain sequencing project: providing services to taxonomists for standard genome sequencing and annotation.</title>
        <authorList>
            <consortium name="The Broad Institute Genomics Platform"/>
            <consortium name="The Broad Institute Genome Sequencing Center for Infectious Disease"/>
            <person name="Wu L."/>
            <person name="Ma J."/>
        </authorList>
    </citation>
    <scope>NUCLEOTIDE SEQUENCE [LARGE SCALE GENOMIC DNA]</scope>
    <source>
        <strain evidence="2">CGMCC 4.7289</strain>
    </source>
</reference>
<gene>
    <name evidence="1" type="ORF">ACFOZ4_11280</name>
</gene>
<dbReference type="RefSeq" id="WP_253754477.1">
    <property type="nucleotide sequence ID" value="NZ_JAMZDZ010000001.1"/>
</dbReference>
<sequence length="145" mass="16068">MITLRFPLYEVLKLAEHAVTAPEHAPSYNPDLAAQPPRPRLMWVKDDGTYMMSSGIPGPLHDPANPESNVVVYADGYGPGSRQDLGHIEEIGRDDFIEDFPLDAPFSTDKTFLEALRETAALGYQWLTLDLPNSDQCVIGMAPNR</sequence>
<comment type="caution">
    <text evidence="1">The sequence shown here is derived from an EMBL/GenBank/DDBJ whole genome shotgun (WGS) entry which is preliminary data.</text>
</comment>
<evidence type="ECO:0000313" key="1">
    <source>
        <dbReference type="EMBL" id="MFC4131186.1"/>
    </source>
</evidence>
<evidence type="ECO:0000313" key="2">
    <source>
        <dbReference type="Proteomes" id="UP001595816"/>
    </source>
</evidence>
<proteinExistence type="predicted"/>
<organism evidence="1 2">
    <name type="scientific">Hamadaea flava</name>
    <dbReference type="NCBI Taxonomy" id="1742688"/>
    <lineage>
        <taxon>Bacteria</taxon>
        <taxon>Bacillati</taxon>
        <taxon>Actinomycetota</taxon>
        <taxon>Actinomycetes</taxon>
        <taxon>Micromonosporales</taxon>
        <taxon>Micromonosporaceae</taxon>
        <taxon>Hamadaea</taxon>
    </lineage>
</organism>
<name>A0ABV8LJN3_9ACTN</name>
<dbReference type="EMBL" id="JBHSAY010000006">
    <property type="protein sequence ID" value="MFC4131186.1"/>
    <property type="molecule type" value="Genomic_DNA"/>
</dbReference>
<protein>
    <submittedName>
        <fullName evidence="1">DUF3085 domain-containing protein</fullName>
    </submittedName>
</protein>